<evidence type="ECO:0000313" key="2">
    <source>
        <dbReference type="Proteomes" id="UP000499080"/>
    </source>
</evidence>
<comment type="caution">
    <text evidence="1">The sequence shown here is derived from an EMBL/GenBank/DDBJ whole genome shotgun (WGS) entry which is preliminary data.</text>
</comment>
<sequence length="115" mass="13849">MAVFELTSGENDLNEIHQYQMGRYISSNEAVWRILNFPIHERHPTLIHLRVHLENGQRVYFTTENAAQRAQAPQETTLTSFFRLCTQDEFARTLLYNQIPKYYTWNNENKTWKRR</sequence>
<keyword evidence="2" id="KW-1185">Reference proteome</keyword>
<gene>
    <name evidence="1" type="ORF">AVEN_193306_1</name>
</gene>
<reference evidence="1 2" key="1">
    <citation type="journal article" date="2019" name="Sci. Rep.">
        <title>Orb-weaving spider Araneus ventricosus genome elucidates the spidroin gene catalogue.</title>
        <authorList>
            <person name="Kono N."/>
            <person name="Nakamura H."/>
            <person name="Ohtoshi R."/>
            <person name="Moran D.A.P."/>
            <person name="Shinohara A."/>
            <person name="Yoshida Y."/>
            <person name="Fujiwara M."/>
            <person name="Mori M."/>
            <person name="Tomita M."/>
            <person name="Arakawa K."/>
        </authorList>
    </citation>
    <scope>NUCLEOTIDE SEQUENCE [LARGE SCALE GENOMIC DNA]</scope>
</reference>
<name>A0A4Y2I9H3_ARAVE</name>
<dbReference type="Proteomes" id="UP000499080">
    <property type="component" value="Unassembled WGS sequence"/>
</dbReference>
<proteinExistence type="predicted"/>
<accession>A0A4Y2I9H3</accession>
<organism evidence="1 2">
    <name type="scientific">Araneus ventricosus</name>
    <name type="common">Orbweaver spider</name>
    <name type="synonym">Epeira ventricosa</name>
    <dbReference type="NCBI Taxonomy" id="182803"/>
    <lineage>
        <taxon>Eukaryota</taxon>
        <taxon>Metazoa</taxon>
        <taxon>Ecdysozoa</taxon>
        <taxon>Arthropoda</taxon>
        <taxon>Chelicerata</taxon>
        <taxon>Arachnida</taxon>
        <taxon>Araneae</taxon>
        <taxon>Araneomorphae</taxon>
        <taxon>Entelegynae</taxon>
        <taxon>Araneoidea</taxon>
        <taxon>Araneidae</taxon>
        <taxon>Araneus</taxon>
    </lineage>
</organism>
<evidence type="ECO:0000313" key="1">
    <source>
        <dbReference type="EMBL" id="GBM74314.1"/>
    </source>
</evidence>
<protein>
    <submittedName>
        <fullName evidence="1">Uncharacterized protein</fullName>
    </submittedName>
</protein>
<dbReference type="EMBL" id="BGPR01105812">
    <property type="protein sequence ID" value="GBM74314.1"/>
    <property type="molecule type" value="Genomic_DNA"/>
</dbReference>
<dbReference type="AlphaFoldDB" id="A0A4Y2I9H3"/>
<dbReference type="OrthoDB" id="8121869at2759"/>